<dbReference type="OrthoDB" id="3645574at2759"/>
<dbReference type="STRING" id="1095630.A0A2J6TB01"/>
<evidence type="ECO:0000313" key="1">
    <source>
        <dbReference type="EMBL" id="PMD60207.1"/>
    </source>
</evidence>
<organism evidence="1 2">
    <name type="scientific">Hyaloscypha bicolor E</name>
    <dbReference type="NCBI Taxonomy" id="1095630"/>
    <lineage>
        <taxon>Eukaryota</taxon>
        <taxon>Fungi</taxon>
        <taxon>Dikarya</taxon>
        <taxon>Ascomycota</taxon>
        <taxon>Pezizomycotina</taxon>
        <taxon>Leotiomycetes</taxon>
        <taxon>Helotiales</taxon>
        <taxon>Hyaloscyphaceae</taxon>
        <taxon>Hyaloscypha</taxon>
        <taxon>Hyaloscypha bicolor</taxon>
    </lineage>
</organism>
<dbReference type="EMBL" id="KZ613791">
    <property type="protein sequence ID" value="PMD60207.1"/>
    <property type="molecule type" value="Genomic_DNA"/>
</dbReference>
<keyword evidence="2" id="KW-1185">Reference proteome</keyword>
<gene>
    <name evidence="1" type="ORF">K444DRAFT_643141</name>
</gene>
<dbReference type="RefSeq" id="XP_024737111.1">
    <property type="nucleotide sequence ID" value="XM_024884827.1"/>
</dbReference>
<dbReference type="InterPro" id="IPR051678">
    <property type="entry name" value="AGP_Transferase"/>
</dbReference>
<dbReference type="PANTHER" id="PTHR21310">
    <property type="entry name" value="AMINOGLYCOSIDE PHOSPHOTRANSFERASE-RELATED-RELATED"/>
    <property type="match status" value="1"/>
</dbReference>
<dbReference type="SUPFAM" id="SSF56112">
    <property type="entry name" value="Protein kinase-like (PK-like)"/>
    <property type="match status" value="1"/>
</dbReference>
<evidence type="ECO:0008006" key="3">
    <source>
        <dbReference type="Google" id="ProtNLM"/>
    </source>
</evidence>
<protein>
    <recommendedName>
        <fullName evidence="3">Aminoglycoside phosphotransferase domain-containing protein</fullName>
    </recommendedName>
</protein>
<dbReference type="Proteomes" id="UP000235371">
    <property type="component" value="Unassembled WGS sequence"/>
</dbReference>
<dbReference type="InParanoid" id="A0A2J6TB01"/>
<accession>A0A2J6TB01</accession>
<evidence type="ECO:0000313" key="2">
    <source>
        <dbReference type="Proteomes" id="UP000235371"/>
    </source>
</evidence>
<name>A0A2J6TB01_9HELO</name>
<dbReference type="AlphaFoldDB" id="A0A2J6TB01"/>
<reference evidence="1 2" key="1">
    <citation type="submission" date="2016-04" db="EMBL/GenBank/DDBJ databases">
        <title>A degradative enzymes factory behind the ericoid mycorrhizal symbiosis.</title>
        <authorList>
            <consortium name="DOE Joint Genome Institute"/>
            <person name="Martino E."/>
            <person name="Morin E."/>
            <person name="Grelet G."/>
            <person name="Kuo A."/>
            <person name="Kohler A."/>
            <person name="Daghino S."/>
            <person name="Barry K."/>
            <person name="Choi C."/>
            <person name="Cichocki N."/>
            <person name="Clum A."/>
            <person name="Copeland A."/>
            <person name="Hainaut M."/>
            <person name="Haridas S."/>
            <person name="Labutti K."/>
            <person name="Lindquist E."/>
            <person name="Lipzen A."/>
            <person name="Khouja H.-R."/>
            <person name="Murat C."/>
            <person name="Ohm R."/>
            <person name="Olson A."/>
            <person name="Spatafora J."/>
            <person name="Veneault-Fourrey C."/>
            <person name="Henrissat B."/>
            <person name="Grigoriev I."/>
            <person name="Martin F."/>
            <person name="Perotto S."/>
        </authorList>
    </citation>
    <scope>NUCLEOTIDE SEQUENCE [LARGE SCALE GENOMIC DNA]</scope>
    <source>
        <strain evidence="1 2">E</strain>
    </source>
</reference>
<proteinExistence type="predicted"/>
<dbReference type="InterPro" id="IPR011009">
    <property type="entry name" value="Kinase-like_dom_sf"/>
</dbReference>
<dbReference type="GeneID" id="36592904"/>
<sequence length="513" mass="59077">MSNTLPLLNGRITLDRALNDDDNMLAQIGYPRQRQEFFSYLSAHKAEIEAIVSFHLRAKKCRVSDVQTWLSGSYNVCIPVYISPPSNVRSVLVRIPLPYKVGEAKSPGNVDEKLRCEVASYLWIQENCPDISIPYLFGFGFPNGQTFTAPEQTPLFARLMWHTRRTLLSWLRFPTPCQYISRRYQDTLNTGYIIIGRVSQGKMLSNTWEAFRHDKTRRSNLFHGLARIILSLNKSPLAAIGSLTLNNQGFITLTNRPLTLQLQSLENEGVPTAISRSSTYSTVEPYLLDLLSCHDNRISFQPNSIHDQDDGQQQMAALTAMRAVLHHFSPRNSRYGPFVFTLTDLHQSNIFVDDDWHITSLIDLEWACSLPIQLQCPPYWLSGRAIDEMEPGEHLETFHQLVLEYLEAFEQEERGMVGEALYQAPIMRKCWETGSFWYFHAINSPKGLCRVFTEHIQRLFCPQHCEMRIFDQVMAPYWGVGAAQVIERKIEEEERYKDRLREVFGTEVILTKA</sequence>
<dbReference type="PANTHER" id="PTHR21310:SF37">
    <property type="entry name" value="AMINOGLYCOSIDE PHOSPHOTRANSFERASE DOMAIN-CONTAINING PROTEIN"/>
    <property type="match status" value="1"/>
</dbReference>